<dbReference type="SUPFAM" id="SSF56672">
    <property type="entry name" value="DNA/RNA polymerases"/>
    <property type="match status" value="1"/>
</dbReference>
<comment type="caution">
    <text evidence="1">The sequence shown here is derived from an EMBL/GenBank/DDBJ whole genome shotgun (WGS) entry which is preliminary data.</text>
</comment>
<protein>
    <submittedName>
        <fullName evidence="1">Unnamed protein product</fullName>
    </submittedName>
</protein>
<sequence>MWPETGSAFVAPTSASDIGSAGIRSVHHRYIWYYNVDSHGTAGTYVDDLLVTGTSVDPVDNFFAGMQILSLKDHGPATKFLGVRITHDELTGYSLDQEHVIKELLVKQGLESAHAVRCPIGEEETSSTLDILLPEYVRDEPDTTMPTIKMFQSFVGSLLGFARYTRPDIAFAVQRATRRTHASTLQDWKLAKRIARYLSGTIQLKLHMKEQPGSSDLIQIACYTAADFGGDKSDRQRSRAPIERNGCWMVLQITRGRDTFDGGNRICRCLMW</sequence>
<reference evidence="1" key="1">
    <citation type="submission" date="2023-04" db="EMBL/GenBank/DDBJ databases">
        <title>Phytophthora fragariaefolia NBRC 109709.</title>
        <authorList>
            <person name="Ichikawa N."/>
            <person name="Sato H."/>
            <person name="Tonouchi N."/>
        </authorList>
    </citation>
    <scope>NUCLEOTIDE SEQUENCE</scope>
    <source>
        <strain evidence="1">NBRC 109709</strain>
    </source>
</reference>
<evidence type="ECO:0000313" key="2">
    <source>
        <dbReference type="Proteomes" id="UP001165121"/>
    </source>
</evidence>
<dbReference type="Proteomes" id="UP001165121">
    <property type="component" value="Unassembled WGS sequence"/>
</dbReference>
<dbReference type="OrthoDB" id="126679at2759"/>
<evidence type="ECO:0000313" key="1">
    <source>
        <dbReference type="EMBL" id="GMF49898.1"/>
    </source>
</evidence>
<organism evidence="1 2">
    <name type="scientific">Phytophthora fragariaefolia</name>
    <dbReference type="NCBI Taxonomy" id="1490495"/>
    <lineage>
        <taxon>Eukaryota</taxon>
        <taxon>Sar</taxon>
        <taxon>Stramenopiles</taxon>
        <taxon>Oomycota</taxon>
        <taxon>Peronosporomycetes</taxon>
        <taxon>Peronosporales</taxon>
        <taxon>Peronosporaceae</taxon>
        <taxon>Phytophthora</taxon>
    </lineage>
</organism>
<gene>
    <name evidence="1" type="ORF">Pfra01_001978100</name>
</gene>
<keyword evidence="2" id="KW-1185">Reference proteome</keyword>
<accession>A0A9W7CZ38</accession>
<proteinExistence type="predicted"/>
<name>A0A9W7CZ38_9STRA</name>
<dbReference type="EMBL" id="BSXT01002619">
    <property type="protein sequence ID" value="GMF49898.1"/>
    <property type="molecule type" value="Genomic_DNA"/>
</dbReference>
<dbReference type="PANTHER" id="PTHR11439:SF440">
    <property type="entry name" value="INTEGRASE CATALYTIC DOMAIN-CONTAINING PROTEIN"/>
    <property type="match status" value="1"/>
</dbReference>
<dbReference type="PANTHER" id="PTHR11439">
    <property type="entry name" value="GAG-POL-RELATED RETROTRANSPOSON"/>
    <property type="match status" value="1"/>
</dbReference>
<dbReference type="InterPro" id="IPR043502">
    <property type="entry name" value="DNA/RNA_pol_sf"/>
</dbReference>
<dbReference type="AlphaFoldDB" id="A0A9W7CZ38"/>